<proteinExistence type="predicted"/>
<dbReference type="InterPro" id="IPR023214">
    <property type="entry name" value="HAD_sf"/>
</dbReference>
<organism evidence="2 3">
    <name type="scientific">Cercophora newfieldiana</name>
    <dbReference type="NCBI Taxonomy" id="92897"/>
    <lineage>
        <taxon>Eukaryota</taxon>
        <taxon>Fungi</taxon>
        <taxon>Dikarya</taxon>
        <taxon>Ascomycota</taxon>
        <taxon>Pezizomycotina</taxon>
        <taxon>Sordariomycetes</taxon>
        <taxon>Sordariomycetidae</taxon>
        <taxon>Sordariales</taxon>
        <taxon>Lasiosphaeriaceae</taxon>
        <taxon>Cercophora</taxon>
    </lineage>
</organism>
<reference evidence="2" key="1">
    <citation type="submission" date="2023-06" db="EMBL/GenBank/DDBJ databases">
        <title>Genome-scale phylogeny and comparative genomics of the fungal order Sordariales.</title>
        <authorList>
            <consortium name="Lawrence Berkeley National Laboratory"/>
            <person name="Hensen N."/>
            <person name="Bonometti L."/>
            <person name="Westerberg I."/>
            <person name="Brannstrom I.O."/>
            <person name="Guillou S."/>
            <person name="Cros-Aarteil S."/>
            <person name="Calhoun S."/>
            <person name="Haridas S."/>
            <person name="Kuo A."/>
            <person name="Mondo S."/>
            <person name="Pangilinan J."/>
            <person name="Riley R."/>
            <person name="Labutti K."/>
            <person name="Andreopoulos B."/>
            <person name="Lipzen A."/>
            <person name="Chen C."/>
            <person name="Yanf M."/>
            <person name="Daum C."/>
            <person name="Ng V."/>
            <person name="Clum A."/>
            <person name="Steindorff A."/>
            <person name="Ohm R."/>
            <person name="Martin F."/>
            <person name="Silar P."/>
            <person name="Natvig D."/>
            <person name="Lalanne C."/>
            <person name="Gautier V."/>
            <person name="Ament-Velasquez S.L."/>
            <person name="Kruys A."/>
            <person name="Hutchinson M.I."/>
            <person name="Powell A.J."/>
            <person name="Barry K."/>
            <person name="Miller A.N."/>
            <person name="Grigoriev I.V."/>
            <person name="Debuchy R."/>
            <person name="Gladieux P."/>
            <person name="Thoren M.H."/>
            <person name="Johannesson H."/>
        </authorList>
    </citation>
    <scope>NUCLEOTIDE SEQUENCE</scope>
    <source>
        <strain evidence="2">SMH2532-1</strain>
    </source>
</reference>
<sequence length="428" mass="47848">MPVPQRNGPYGGLLLPGENKMATVGLVFEMETLMTTNPAGKYVYRNGAPGVLQYLLKNNIAFVVLYNGVELSEKKMAHLLNKTLFLPNEPHIPIERMVASSSPLRTSLPASIKDYGSQDTILVIGGDGEKARKLAYRYGYPFVLTTADIARQYDNFSRYRSSSNHTPKEKHGWRLTTRNKSLKVHGILVFSEPLDWELDANVLIHLCLNCSRLGYDCGPENAELKPEELAEKIARHMPPIHICTVGIGESRSSPSGEASQSWLQFLHERWTERTNGVPWLVYESYGNPPDETLQRCIERTLVRADKDLYIKLKGWDKDLEFEGRFADFPRLYSTYAIGVPLDGEYHSESGTTWKGIFIEGQDGVQSGPAESAFVAKDLKAAVMHALSDAYSRAAEEGLEPMWRAPGGGGQEGKPGKLKRLGNLFDRRK</sequence>
<dbReference type="Proteomes" id="UP001174936">
    <property type="component" value="Unassembled WGS sequence"/>
</dbReference>
<dbReference type="AlphaFoldDB" id="A0AA40CR47"/>
<feature type="region of interest" description="Disordered" evidence="1">
    <location>
        <begin position="402"/>
        <end position="428"/>
    </location>
</feature>
<protein>
    <submittedName>
        <fullName evidence="2">Uncharacterized protein</fullName>
    </submittedName>
</protein>
<dbReference type="EMBL" id="JAULSV010000003">
    <property type="protein sequence ID" value="KAK0648351.1"/>
    <property type="molecule type" value="Genomic_DNA"/>
</dbReference>
<evidence type="ECO:0000313" key="3">
    <source>
        <dbReference type="Proteomes" id="UP001174936"/>
    </source>
</evidence>
<keyword evidence="3" id="KW-1185">Reference proteome</keyword>
<accession>A0AA40CR47</accession>
<dbReference type="Gene3D" id="3.40.50.1000">
    <property type="entry name" value="HAD superfamily/HAD-like"/>
    <property type="match status" value="1"/>
</dbReference>
<gene>
    <name evidence="2" type="ORF">B0T16DRAFT_491167</name>
</gene>
<evidence type="ECO:0000256" key="1">
    <source>
        <dbReference type="SAM" id="MobiDB-lite"/>
    </source>
</evidence>
<evidence type="ECO:0000313" key="2">
    <source>
        <dbReference type="EMBL" id="KAK0648351.1"/>
    </source>
</evidence>
<name>A0AA40CR47_9PEZI</name>
<comment type="caution">
    <text evidence="2">The sequence shown here is derived from an EMBL/GenBank/DDBJ whole genome shotgun (WGS) entry which is preliminary data.</text>
</comment>